<feature type="compositionally biased region" description="Basic and acidic residues" evidence="4">
    <location>
        <begin position="130"/>
        <end position="145"/>
    </location>
</feature>
<dbReference type="InterPro" id="IPR036570">
    <property type="entry name" value="HORMA_dom_sf"/>
</dbReference>
<feature type="compositionally biased region" description="Low complexity" evidence="4">
    <location>
        <begin position="861"/>
        <end position="870"/>
    </location>
</feature>
<feature type="region of interest" description="Disordered" evidence="4">
    <location>
        <begin position="130"/>
        <end position="167"/>
    </location>
</feature>
<name>A0A8K0JEW8_9TREE</name>
<feature type="region of interest" description="Disordered" evidence="4">
    <location>
        <begin position="936"/>
        <end position="1207"/>
    </location>
</feature>
<comment type="similarity">
    <text evidence="1 3">Belongs to the ATG13 family. Fungi subfamily.</text>
</comment>
<dbReference type="InterPro" id="IPR018731">
    <property type="entry name" value="Atg13_N"/>
</dbReference>
<dbReference type="InterPro" id="IPR040182">
    <property type="entry name" value="ATG13"/>
</dbReference>
<evidence type="ECO:0000256" key="2">
    <source>
        <dbReference type="ARBA" id="ARBA00023006"/>
    </source>
</evidence>
<dbReference type="GO" id="GO:1990316">
    <property type="term" value="C:Atg1/ULK1 kinase complex"/>
    <property type="evidence" value="ECO:0007669"/>
    <property type="project" value="InterPro"/>
</dbReference>
<organism evidence="6 7">
    <name type="scientific">Filobasidium floriforme</name>
    <dbReference type="NCBI Taxonomy" id="5210"/>
    <lineage>
        <taxon>Eukaryota</taxon>
        <taxon>Fungi</taxon>
        <taxon>Dikarya</taxon>
        <taxon>Basidiomycota</taxon>
        <taxon>Agaricomycotina</taxon>
        <taxon>Tremellomycetes</taxon>
        <taxon>Filobasidiales</taxon>
        <taxon>Filobasidiaceae</taxon>
        <taxon>Filobasidium</taxon>
    </lineage>
</organism>
<proteinExistence type="inferred from homology"/>
<feature type="region of interest" description="Disordered" evidence="4">
    <location>
        <begin position="1281"/>
        <end position="1347"/>
    </location>
</feature>
<feature type="compositionally biased region" description="Polar residues" evidence="4">
    <location>
        <begin position="676"/>
        <end position="706"/>
    </location>
</feature>
<feature type="compositionally biased region" description="Basic and acidic residues" evidence="4">
    <location>
        <begin position="356"/>
        <end position="375"/>
    </location>
</feature>
<evidence type="ECO:0000313" key="7">
    <source>
        <dbReference type="Proteomes" id="UP000812966"/>
    </source>
</evidence>
<reference evidence="6" key="1">
    <citation type="submission" date="2020-04" db="EMBL/GenBank/DDBJ databases">
        <title>Analysis of mating type loci in Filobasidium floriforme.</title>
        <authorList>
            <person name="Nowrousian M."/>
        </authorList>
    </citation>
    <scope>NUCLEOTIDE SEQUENCE</scope>
    <source>
        <strain evidence="6">CBS 6242</strain>
    </source>
</reference>
<sequence>MSTSSISPQQDQQRQDQIVHRFYIKTVEVLTEARLSTGNANERRSSGRDEDGSSGIRKGKKEPRIDKWFNLPLPDPEVFRADLEAYRSLSTSFPATTSTPYAIVPPLLIAFILDVSDLPSKHALVYRRGSDGTHKVSERGSDTYRLELPNETGKGKERSGGRAGTSGKCQGIVLERWTLRSLQIPSDSTPVTSASTSPLNSISSSSTFIRPAHPRSGDGTARTTPQTPYPSSSASYKSGIIHFRALYQYVRLLPAYKVFRRLRRASTSTGNLRVGVKLWSAEGYEEECIREGGPSDDGLDDDDNSEDGQMGRRSPTYRRRTPEEGITEAWKKMEEGLIGLEQPLAKYASPISGPLGRDDPANRPQPLEKTRDHEFPTLPLSHGLFSLSVQAREEVDIWAEDVESILSSALAGVDLQSRKEDSEAVDMGQLDLEEEYFTPTLTARRKASTSTTPVAELNLAGDRGSSPRVGLPLGRAYPGETGVAAGITTHETSAAVPAKPQRPRRVISESQVGSGAGVGLDARPGAQGGQSVSPAGSGKIGGLAADVGDFPFARPGVRQGVPVPVASGPSSFGERSRAVGGPSQLSLSPSAAMGSFRRNSQLPHESGASAGASSSLGNRSSPLAVGIRTGGSLENRDSSTSRASPYLSSSGRSFSLLNESRPRLSSLTGQPILPGTSPSRASFRGPSNLSPTSGSIPRSGTSSRPNLTGHHHHSTPTPPIPEYHEEEAAGIPVPVAPQSLKRYSSSFGQRRPSFTLGVTPGAASSTGSSLDPGSLLGAGGHSMSRTNTRLSSSSRPPSFSNAPDKGDINMFLKTLESMPRPPSLASASQSRAYLPSTSSSLSNPRHSVLATGPKLGGSPGDSGPSSGTDSMVTGGGSAFMRKRMTKAEVDAALNRMAGSYTLAAQPFAQPGSIPLTGSALATSSSISPVDRLTPAALRTSSVNRQNPPLVGDRTEQSVTSGEPMRSSSQAASTRDVGFVARIGSSVKSSSPLAQAPIQASPMDPPATRQASYQNRIHSGDQLSRGQFQEDKRAGERPLPRPEPFDLPDDHAGRATSDRMLPRIDRHVQSLPGNSHGISLSRNHSLPPPLPSTSASGDAASLPIPIHGERDSKRRAPVLQRGGFNQLMSSSRDNTSGPATGISSISVGGSADMHVGSASPARKVSRSVPARDLLASPRSGGQHLPSPTVPTTESSPVGPAHDAPVPADTADRDQHLANVSRPALRSHTSSIGPPHLLRALSGGSVIGQVAGNNVREQLSNEQSGVKRTGAAIGNDLVYRTSSEKQQSCATAPSSFDDRRGPIDYARPGRRWASEEDQIRDNASRGSGYAHDDNEESVVGDLEMSDCNR</sequence>
<feature type="region of interest" description="Disordered" evidence="4">
    <location>
        <begin position="34"/>
        <end position="61"/>
    </location>
</feature>
<keyword evidence="7" id="KW-1185">Reference proteome</keyword>
<feature type="region of interest" description="Disordered" evidence="4">
    <location>
        <begin position="555"/>
        <end position="876"/>
    </location>
</feature>
<feature type="compositionally biased region" description="Low complexity" evidence="4">
    <location>
        <begin position="782"/>
        <end position="801"/>
    </location>
</feature>
<dbReference type="Proteomes" id="UP000812966">
    <property type="component" value="Unassembled WGS sequence"/>
</dbReference>
<protein>
    <recommendedName>
        <fullName evidence="3">Autophagy-related protein 13</fullName>
    </recommendedName>
</protein>
<feature type="compositionally biased region" description="Polar residues" evidence="4">
    <location>
        <begin position="1070"/>
        <end position="1083"/>
    </location>
</feature>
<dbReference type="PANTHER" id="PTHR13430:SF4">
    <property type="entry name" value="AUTOPHAGY-RELATED PROTEIN 13"/>
    <property type="match status" value="1"/>
</dbReference>
<feature type="compositionally biased region" description="Acidic residues" evidence="4">
    <location>
        <begin position="297"/>
        <end position="306"/>
    </location>
</feature>
<feature type="compositionally biased region" description="Polar residues" evidence="4">
    <location>
        <begin position="825"/>
        <end position="845"/>
    </location>
</feature>
<dbReference type="GO" id="GO:0000407">
    <property type="term" value="C:phagophore assembly site"/>
    <property type="evidence" value="ECO:0007669"/>
    <property type="project" value="TreeGrafter"/>
</dbReference>
<feature type="compositionally biased region" description="Polar residues" evidence="4">
    <location>
        <begin position="640"/>
        <end position="669"/>
    </location>
</feature>
<feature type="compositionally biased region" description="Polar residues" evidence="4">
    <location>
        <begin position="956"/>
        <end position="972"/>
    </location>
</feature>
<keyword evidence="2 3" id="KW-0072">Autophagy</keyword>
<feature type="compositionally biased region" description="Basic and acidic residues" evidence="4">
    <location>
        <begin position="41"/>
        <end position="51"/>
    </location>
</feature>
<feature type="compositionally biased region" description="Low complexity" evidence="4">
    <location>
        <begin position="192"/>
        <end position="207"/>
    </location>
</feature>
<feature type="compositionally biased region" description="Low complexity" evidence="4">
    <location>
        <begin position="606"/>
        <end position="621"/>
    </location>
</feature>
<dbReference type="GO" id="GO:0000423">
    <property type="term" value="P:mitophagy"/>
    <property type="evidence" value="ECO:0007669"/>
    <property type="project" value="TreeGrafter"/>
</dbReference>
<feature type="compositionally biased region" description="Polar residues" evidence="4">
    <location>
        <begin position="1125"/>
        <end position="1146"/>
    </location>
</feature>
<feature type="region of interest" description="Disordered" evidence="4">
    <location>
        <begin position="186"/>
        <end position="234"/>
    </location>
</feature>
<evidence type="ECO:0000259" key="5">
    <source>
        <dbReference type="Pfam" id="PF10033"/>
    </source>
</evidence>
<evidence type="ECO:0000256" key="4">
    <source>
        <dbReference type="SAM" id="MobiDB-lite"/>
    </source>
</evidence>
<dbReference type="GO" id="GO:0005829">
    <property type="term" value="C:cytosol"/>
    <property type="evidence" value="ECO:0007669"/>
    <property type="project" value="TreeGrafter"/>
</dbReference>
<feature type="compositionally biased region" description="Low complexity" evidence="4">
    <location>
        <begin position="555"/>
        <end position="565"/>
    </location>
</feature>
<dbReference type="Gene3D" id="3.30.900.10">
    <property type="entry name" value="HORMA domain"/>
    <property type="match status" value="1"/>
</dbReference>
<comment type="caution">
    <text evidence="6">The sequence shown here is derived from an EMBL/GenBank/DDBJ whole genome shotgun (WGS) entry which is preliminary data.</text>
</comment>
<accession>A0A8K0JEW8</accession>
<evidence type="ECO:0000313" key="6">
    <source>
        <dbReference type="EMBL" id="KAG7527684.1"/>
    </source>
</evidence>
<feature type="compositionally biased region" description="Low complexity" evidence="4">
    <location>
        <begin position="1184"/>
        <end position="1198"/>
    </location>
</feature>
<feature type="compositionally biased region" description="Basic and acidic residues" evidence="4">
    <location>
        <begin position="1027"/>
        <end position="1067"/>
    </location>
</feature>
<dbReference type="GO" id="GO:0034727">
    <property type="term" value="P:piecemeal microautophagy of the nucleus"/>
    <property type="evidence" value="ECO:0007669"/>
    <property type="project" value="TreeGrafter"/>
</dbReference>
<dbReference type="PANTHER" id="PTHR13430">
    <property type="match status" value="1"/>
</dbReference>
<feature type="compositionally biased region" description="Polar residues" evidence="4">
    <location>
        <begin position="1008"/>
        <end position="1026"/>
    </location>
</feature>
<feature type="compositionally biased region" description="Polar residues" evidence="4">
    <location>
        <begin position="762"/>
        <end position="771"/>
    </location>
</feature>
<dbReference type="EMBL" id="JABELV010000244">
    <property type="protein sequence ID" value="KAG7527684.1"/>
    <property type="molecule type" value="Genomic_DNA"/>
</dbReference>
<feature type="region of interest" description="Disordered" evidence="4">
    <location>
        <begin position="287"/>
        <end position="326"/>
    </location>
</feature>
<feature type="region of interest" description="Disordered" evidence="4">
    <location>
        <begin position="349"/>
        <end position="375"/>
    </location>
</feature>
<feature type="compositionally biased region" description="Polar residues" evidence="4">
    <location>
        <begin position="1281"/>
        <end position="1292"/>
    </location>
</feature>
<evidence type="ECO:0000256" key="3">
    <source>
        <dbReference type="RuleBase" id="RU361214"/>
    </source>
</evidence>
<dbReference type="Pfam" id="PF10033">
    <property type="entry name" value="ATG13"/>
    <property type="match status" value="1"/>
</dbReference>
<feature type="compositionally biased region" description="Basic and acidic residues" evidence="4">
    <location>
        <begin position="1310"/>
        <end position="1321"/>
    </location>
</feature>
<feature type="compositionally biased region" description="Polar residues" evidence="4">
    <location>
        <begin position="221"/>
        <end position="234"/>
    </location>
</feature>
<feature type="domain" description="Autophagy-related protein 13 N-terminal" evidence="5">
    <location>
        <begin position="19"/>
        <end position="396"/>
    </location>
</feature>
<gene>
    <name evidence="6" type="ORF">FFLO_06686</name>
</gene>
<feature type="region of interest" description="Disordered" evidence="4">
    <location>
        <begin position="491"/>
        <end position="537"/>
    </location>
</feature>
<evidence type="ECO:0000256" key="1">
    <source>
        <dbReference type="ARBA" id="ARBA00005246"/>
    </source>
</evidence>
<dbReference type="GO" id="GO:0034497">
    <property type="term" value="P:protein localization to phagophore assembly site"/>
    <property type="evidence" value="ECO:0007669"/>
    <property type="project" value="TreeGrafter"/>
</dbReference>